<gene>
    <name evidence="1" type="ORF">METZ01_LOCUS486529</name>
</gene>
<reference evidence="1" key="1">
    <citation type="submission" date="2018-05" db="EMBL/GenBank/DDBJ databases">
        <authorList>
            <person name="Lanie J.A."/>
            <person name="Ng W.-L."/>
            <person name="Kazmierczak K.M."/>
            <person name="Andrzejewski T.M."/>
            <person name="Davidsen T.M."/>
            <person name="Wayne K.J."/>
            <person name="Tettelin H."/>
            <person name="Glass J.I."/>
            <person name="Rusch D."/>
            <person name="Podicherti R."/>
            <person name="Tsui H.-C.T."/>
            <person name="Winkler M.E."/>
        </authorList>
    </citation>
    <scope>NUCLEOTIDE SEQUENCE</scope>
</reference>
<proteinExistence type="predicted"/>
<name>A0A383CPE3_9ZZZZ</name>
<sequence length="42" mass="4280">MKIILLLTILLLGGCAALRGSVTADVEDANGGAVPNFIPNID</sequence>
<evidence type="ECO:0008006" key="2">
    <source>
        <dbReference type="Google" id="ProtNLM"/>
    </source>
</evidence>
<dbReference type="AlphaFoldDB" id="A0A383CPE3"/>
<protein>
    <recommendedName>
        <fullName evidence="2">Lipoprotein</fullName>
    </recommendedName>
</protein>
<dbReference type="PROSITE" id="PS51257">
    <property type="entry name" value="PROKAR_LIPOPROTEIN"/>
    <property type="match status" value="1"/>
</dbReference>
<accession>A0A383CPE3</accession>
<dbReference type="EMBL" id="UINC01210280">
    <property type="protein sequence ID" value="SVE33675.1"/>
    <property type="molecule type" value="Genomic_DNA"/>
</dbReference>
<organism evidence="1">
    <name type="scientific">marine metagenome</name>
    <dbReference type="NCBI Taxonomy" id="408172"/>
    <lineage>
        <taxon>unclassified sequences</taxon>
        <taxon>metagenomes</taxon>
        <taxon>ecological metagenomes</taxon>
    </lineage>
</organism>
<evidence type="ECO:0000313" key="1">
    <source>
        <dbReference type="EMBL" id="SVE33675.1"/>
    </source>
</evidence>